<feature type="region of interest" description="Disordered" evidence="1">
    <location>
        <begin position="27"/>
        <end position="47"/>
    </location>
</feature>
<dbReference type="RefSeq" id="WP_248654438.1">
    <property type="nucleotide sequence ID" value="NZ_CP096658.1"/>
</dbReference>
<dbReference type="AlphaFoldDB" id="A0A8U0IH66"/>
<proteinExistence type="predicted"/>
<reference evidence="2" key="1">
    <citation type="submission" date="2022-04" db="EMBL/GenBank/DDBJ databases">
        <title>Diverse halophilic archaea isolated from saline environments.</title>
        <authorList>
            <person name="Cui H.-L."/>
        </authorList>
    </citation>
    <scope>NUCLEOTIDE SEQUENCE</scope>
    <source>
        <strain evidence="2">XZYJT40</strain>
    </source>
</reference>
<dbReference type="KEGG" id="haxz:M0R88_16085"/>
<evidence type="ECO:0000313" key="2">
    <source>
        <dbReference type="EMBL" id="UPW00021.1"/>
    </source>
</evidence>
<accession>A0A8U0IH66</accession>
<dbReference type="Proteomes" id="UP000830434">
    <property type="component" value="Chromosome"/>
</dbReference>
<dbReference type="GeneID" id="72191406"/>
<dbReference type="EMBL" id="CP096658">
    <property type="protein sequence ID" value="UPW00021.1"/>
    <property type="molecule type" value="Genomic_DNA"/>
</dbReference>
<name>A0A8U0IH66_9EURY</name>
<evidence type="ECO:0000256" key="1">
    <source>
        <dbReference type="SAM" id="MobiDB-lite"/>
    </source>
</evidence>
<evidence type="ECO:0000313" key="3">
    <source>
        <dbReference type="Proteomes" id="UP000830434"/>
    </source>
</evidence>
<sequence length="86" mass="9189">MTTQLHEGQRVTDGTDDGMVAVFNTPDADGFDQMVDGGANPPYGTTQSDEVYDSESGEYFIEVTWDASGVTGWSPRPGLAPVNVVM</sequence>
<feature type="region of interest" description="Disordered" evidence="1">
    <location>
        <begin position="1"/>
        <end position="20"/>
    </location>
</feature>
<gene>
    <name evidence="2" type="ORF">M0R88_16085</name>
</gene>
<keyword evidence="3" id="KW-1185">Reference proteome</keyword>
<protein>
    <submittedName>
        <fullName evidence="2">Uncharacterized protein</fullName>
    </submittedName>
</protein>
<organism evidence="2 3">
    <name type="scientific">Halorussus gelatinilyticus</name>
    <dbReference type="NCBI Taxonomy" id="2937524"/>
    <lineage>
        <taxon>Archaea</taxon>
        <taxon>Methanobacteriati</taxon>
        <taxon>Methanobacteriota</taxon>
        <taxon>Stenosarchaea group</taxon>
        <taxon>Halobacteria</taxon>
        <taxon>Halobacteriales</taxon>
        <taxon>Haladaptataceae</taxon>
        <taxon>Halorussus</taxon>
    </lineage>
</organism>